<dbReference type="PROSITE" id="PS00137">
    <property type="entry name" value="SUBTILASE_HIS"/>
    <property type="match status" value="1"/>
</dbReference>
<evidence type="ECO:0000259" key="9">
    <source>
        <dbReference type="Pfam" id="PF00082"/>
    </source>
</evidence>
<evidence type="ECO:0000256" key="5">
    <source>
        <dbReference type="ARBA" id="ARBA00022825"/>
    </source>
</evidence>
<evidence type="ECO:0000259" key="10">
    <source>
        <dbReference type="Pfam" id="PF05922"/>
    </source>
</evidence>
<gene>
    <name evidence="11" type="ORF">FLONG3_9298</name>
</gene>
<feature type="active site" description="Charge relay system" evidence="6">
    <location>
        <position position="358"/>
    </location>
</feature>
<feature type="domain" description="Inhibitor I9" evidence="10">
    <location>
        <begin position="37"/>
        <end position="110"/>
    </location>
</feature>
<dbReference type="Proteomes" id="UP000266234">
    <property type="component" value="Unassembled WGS sequence"/>
</dbReference>
<dbReference type="GO" id="GO:0006508">
    <property type="term" value="P:proteolysis"/>
    <property type="evidence" value="ECO:0007669"/>
    <property type="project" value="UniProtKB-KW"/>
</dbReference>
<dbReference type="PROSITE" id="PS00136">
    <property type="entry name" value="SUBTILASE_ASP"/>
    <property type="match status" value="1"/>
</dbReference>
<name>A0A395RYP7_9HYPO</name>
<evidence type="ECO:0000313" key="11">
    <source>
        <dbReference type="EMBL" id="RGP65268.1"/>
    </source>
</evidence>
<dbReference type="PROSITE" id="PS51892">
    <property type="entry name" value="SUBTILASE"/>
    <property type="match status" value="1"/>
</dbReference>
<dbReference type="OrthoDB" id="206201at2759"/>
<evidence type="ECO:0000256" key="4">
    <source>
        <dbReference type="ARBA" id="ARBA00022801"/>
    </source>
</evidence>
<dbReference type="CDD" id="cd04077">
    <property type="entry name" value="Peptidases_S8_PCSK9_ProteinaseK_like"/>
    <property type="match status" value="1"/>
</dbReference>
<dbReference type="InterPro" id="IPR023828">
    <property type="entry name" value="Peptidase_S8_Ser-AS"/>
</dbReference>
<reference evidence="11 12" key="1">
    <citation type="journal article" date="2018" name="PLoS Pathog.">
        <title>Evolution of structural diversity of trichothecenes, a family of toxins produced by plant pathogenic and entomopathogenic fungi.</title>
        <authorList>
            <person name="Proctor R.H."/>
            <person name="McCormick S.P."/>
            <person name="Kim H.S."/>
            <person name="Cardoza R.E."/>
            <person name="Stanley A.M."/>
            <person name="Lindo L."/>
            <person name="Kelly A."/>
            <person name="Brown D.W."/>
            <person name="Lee T."/>
            <person name="Vaughan M.M."/>
            <person name="Alexander N.J."/>
            <person name="Busman M."/>
            <person name="Gutierrez S."/>
        </authorList>
    </citation>
    <scope>NUCLEOTIDE SEQUENCE [LARGE SCALE GENOMIC DNA]</scope>
    <source>
        <strain evidence="11 12">NRRL 20695</strain>
    </source>
</reference>
<dbReference type="FunFam" id="3.40.50.200:FF:000007">
    <property type="entry name" value="Subtilisin-like serine protease"/>
    <property type="match status" value="1"/>
</dbReference>
<sequence>MEFIIFFFLLTQVFGQTFQHPKLKNADVEPQLVVPNTYIIKYKENVSTSSKKKHEEGIDKMAKTKGKEGVLDNFNLHDFKGYVADISKSELHDIVNSDLVDYVEPDTIVNMSAITAPSLGPLTKRGYTTQLKAPWGLARISRSYSGEGLDPRYTYDNTAGAGINVYVLDSGIRTTHKDFGGRAIWGANFITGSPDTDEFGHGTHVAGTIGGKTYGVAKRCKIYAVKVLDKDGIGSWSVILQGLQWAVDHARSHGRINKSVINASLGGGFTQIGNDVVKSTTDLGMTIVVSAGNEASDAANFSPGSAPSAITVGATDGSDWRSMWSNYGTLVDIYAPGTDILSAGHLSDTSSVYMSGTSMASPHVAGLAAYFMAKDGVRGSTAVTNRILAAADVGFIDLTSDSPQRLASNSSPK</sequence>
<dbReference type="InterPro" id="IPR000209">
    <property type="entry name" value="Peptidase_S8/S53_dom"/>
</dbReference>
<keyword evidence="3 8" id="KW-0732">Signal</keyword>
<dbReference type="InterPro" id="IPR036852">
    <property type="entry name" value="Peptidase_S8/S53_dom_sf"/>
</dbReference>
<dbReference type="InterPro" id="IPR034193">
    <property type="entry name" value="PCSK9_ProteinaseK-like"/>
</dbReference>
<dbReference type="InterPro" id="IPR050131">
    <property type="entry name" value="Peptidase_S8_subtilisin-like"/>
</dbReference>
<feature type="active site" description="Charge relay system" evidence="6">
    <location>
        <position position="169"/>
    </location>
</feature>
<dbReference type="EMBL" id="PXOG01000237">
    <property type="protein sequence ID" value="RGP65268.1"/>
    <property type="molecule type" value="Genomic_DNA"/>
</dbReference>
<proteinExistence type="inferred from homology"/>
<dbReference type="SUPFAM" id="SSF54897">
    <property type="entry name" value="Protease propeptides/inhibitors"/>
    <property type="match status" value="1"/>
</dbReference>
<dbReference type="Pfam" id="PF00082">
    <property type="entry name" value="Peptidase_S8"/>
    <property type="match status" value="1"/>
</dbReference>
<evidence type="ECO:0000313" key="12">
    <source>
        <dbReference type="Proteomes" id="UP000266234"/>
    </source>
</evidence>
<accession>A0A395RYP7</accession>
<evidence type="ECO:0000256" key="1">
    <source>
        <dbReference type="ARBA" id="ARBA00011073"/>
    </source>
</evidence>
<keyword evidence="5 6" id="KW-0720">Serine protease</keyword>
<dbReference type="InterPro" id="IPR010259">
    <property type="entry name" value="S8pro/Inhibitor_I9"/>
</dbReference>
<dbReference type="PRINTS" id="PR00723">
    <property type="entry name" value="SUBTILISIN"/>
</dbReference>
<dbReference type="InterPro" id="IPR023827">
    <property type="entry name" value="Peptidase_S8_Asp-AS"/>
</dbReference>
<dbReference type="InterPro" id="IPR022398">
    <property type="entry name" value="Peptidase_S8_His-AS"/>
</dbReference>
<dbReference type="SUPFAM" id="SSF52743">
    <property type="entry name" value="Subtilisin-like"/>
    <property type="match status" value="1"/>
</dbReference>
<dbReference type="STRING" id="694270.A0A395RYP7"/>
<dbReference type="Pfam" id="PF05922">
    <property type="entry name" value="Inhibitor_I9"/>
    <property type="match status" value="1"/>
</dbReference>
<keyword evidence="12" id="KW-1185">Reference proteome</keyword>
<feature type="active site" description="Charge relay system" evidence="6">
    <location>
        <position position="201"/>
    </location>
</feature>
<dbReference type="GO" id="GO:0005576">
    <property type="term" value="C:extracellular region"/>
    <property type="evidence" value="ECO:0007669"/>
    <property type="project" value="UniProtKB-ARBA"/>
</dbReference>
<dbReference type="PANTHER" id="PTHR43806:SF58">
    <property type="entry name" value="ALKALINE PROTEASE 1-RELATED"/>
    <property type="match status" value="1"/>
</dbReference>
<dbReference type="PANTHER" id="PTHR43806">
    <property type="entry name" value="PEPTIDASE S8"/>
    <property type="match status" value="1"/>
</dbReference>
<feature type="domain" description="Peptidase S8/S53" evidence="9">
    <location>
        <begin position="160"/>
        <end position="375"/>
    </location>
</feature>
<keyword evidence="2 6" id="KW-0645">Protease</keyword>
<dbReference type="InterPro" id="IPR015500">
    <property type="entry name" value="Peptidase_S8_subtilisin-rel"/>
</dbReference>
<comment type="similarity">
    <text evidence="1 6 7">Belongs to the peptidase S8 family.</text>
</comment>
<keyword evidence="4 6" id="KW-0378">Hydrolase</keyword>
<evidence type="ECO:0000256" key="3">
    <source>
        <dbReference type="ARBA" id="ARBA00022729"/>
    </source>
</evidence>
<feature type="signal peptide" evidence="8">
    <location>
        <begin position="1"/>
        <end position="15"/>
    </location>
</feature>
<dbReference type="Gene3D" id="3.40.50.200">
    <property type="entry name" value="Peptidase S8/S53 domain"/>
    <property type="match status" value="1"/>
</dbReference>
<evidence type="ECO:0000256" key="7">
    <source>
        <dbReference type="RuleBase" id="RU003355"/>
    </source>
</evidence>
<evidence type="ECO:0000256" key="2">
    <source>
        <dbReference type="ARBA" id="ARBA00022670"/>
    </source>
</evidence>
<dbReference type="AlphaFoldDB" id="A0A395RYP7"/>
<dbReference type="GO" id="GO:0004252">
    <property type="term" value="F:serine-type endopeptidase activity"/>
    <property type="evidence" value="ECO:0007669"/>
    <property type="project" value="UniProtKB-UniRule"/>
</dbReference>
<evidence type="ECO:0000256" key="6">
    <source>
        <dbReference type="PROSITE-ProRule" id="PRU01240"/>
    </source>
</evidence>
<dbReference type="PROSITE" id="PS00138">
    <property type="entry name" value="SUBTILASE_SER"/>
    <property type="match status" value="1"/>
</dbReference>
<dbReference type="InterPro" id="IPR037045">
    <property type="entry name" value="S8pro/Inhibitor_I9_sf"/>
</dbReference>
<dbReference type="Gene3D" id="3.30.70.80">
    <property type="entry name" value="Peptidase S8 propeptide/proteinase inhibitor I9"/>
    <property type="match status" value="1"/>
</dbReference>
<comment type="caution">
    <text evidence="11">The sequence shown here is derived from an EMBL/GenBank/DDBJ whole genome shotgun (WGS) entry which is preliminary data.</text>
</comment>
<feature type="chain" id="PRO_5017227459" evidence="8">
    <location>
        <begin position="16"/>
        <end position="413"/>
    </location>
</feature>
<organism evidence="11 12">
    <name type="scientific">Fusarium longipes</name>
    <dbReference type="NCBI Taxonomy" id="694270"/>
    <lineage>
        <taxon>Eukaryota</taxon>
        <taxon>Fungi</taxon>
        <taxon>Dikarya</taxon>
        <taxon>Ascomycota</taxon>
        <taxon>Pezizomycotina</taxon>
        <taxon>Sordariomycetes</taxon>
        <taxon>Hypocreomycetidae</taxon>
        <taxon>Hypocreales</taxon>
        <taxon>Nectriaceae</taxon>
        <taxon>Fusarium</taxon>
    </lineage>
</organism>
<evidence type="ECO:0000256" key="8">
    <source>
        <dbReference type="SAM" id="SignalP"/>
    </source>
</evidence>
<protein>
    <submittedName>
        <fullName evidence="11">Alkaline protease 1</fullName>
    </submittedName>
</protein>